<dbReference type="InterPro" id="IPR000615">
    <property type="entry name" value="Bestrophin"/>
</dbReference>
<keyword evidence="2 6" id="KW-0812">Transmembrane</keyword>
<feature type="region of interest" description="Disordered" evidence="7">
    <location>
        <begin position="440"/>
        <end position="484"/>
    </location>
</feature>
<comment type="subcellular location">
    <subcellularLocation>
        <location evidence="6">Cell membrane</location>
        <topology evidence="6">Multi-pass membrane protein</topology>
    </subcellularLocation>
    <subcellularLocation>
        <location evidence="1">Membrane</location>
        <topology evidence="1">Multi-pass membrane protein</topology>
    </subcellularLocation>
</comment>
<evidence type="ECO:0000256" key="2">
    <source>
        <dbReference type="ARBA" id="ARBA00022692"/>
    </source>
</evidence>
<gene>
    <name evidence="8" type="ORF">MSPICULIGERA_LOCUS23794</name>
</gene>
<keyword evidence="6" id="KW-0868">Chloride</keyword>
<dbReference type="PANTHER" id="PTHR10736">
    <property type="entry name" value="BESTROPHIN"/>
    <property type="match status" value="1"/>
</dbReference>
<evidence type="ECO:0000256" key="1">
    <source>
        <dbReference type="ARBA" id="ARBA00004141"/>
    </source>
</evidence>
<feature type="transmembrane region" description="Helical" evidence="6">
    <location>
        <begin position="273"/>
        <end position="292"/>
    </location>
</feature>
<evidence type="ECO:0000256" key="5">
    <source>
        <dbReference type="ARBA" id="ARBA00034769"/>
    </source>
</evidence>
<keyword evidence="9" id="KW-1185">Reference proteome</keyword>
<feature type="transmembrane region" description="Helical" evidence="6">
    <location>
        <begin position="67"/>
        <end position="90"/>
    </location>
</feature>
<dbReference type="AlphaFoldDB" id="A0AA36GEV4"/>
<dbReference type="InterPro" id="IPR021134">
    <property type="entry name" value="Bestrophin-like"/>
</dbReference>
<dbReference type="GO" id="GO:0005254">
    <property type="term" value="F:chloride channel activity"/>
    <property type="evidence" value="ECO:0007669"/>
    <property type="project" value="UniProtKB-KW"/>
</dbReference>
<comment type="function">
    <text evidence="6">Forms chloride channels.</text>
</comment>
<protein>
    <recommendedName>
        <fullName evidence="6">Bestrophin homolog</fullName>
    </recommendedName>
</protein>
<keyword evidence="4 6" id="KW-0472">Membrane</keyword>
<feature type="transmembrane region" description="Helical" evidence="6">
    <location>
        <begin position="234"/>
        <end position="253"/>
    </location>
</feature>
<sequence>MTVTYSLDVSTSSFFCLYKLLFRWRGSVWKSVWTELLAWLAVYTMMSMTYRQVLTGHQRIIFEDLCVFFYAYSDYIPITFMLGFYVSTVFTRWWDVFMNVGWVDSPMLLISCLIRGADERARVVRRNIMRYLVLTQALVFRDISASVKKRFPTMQHLVTAGLMTENELMVFNDVPSPHAKYWQPMHWAFCLCRTSREEGLISSDILLIDLLEKLRQFRVNVMNLTMYDWVPVPLVYTQVIHIAIRTYFFLALFSRQYLDLSTRQDITAMPKTIDIYIPIMTILQFVCFVGWMKVAEVLLNPLGEDDDDFECNWILDRNLQVAFSVVDDAYGKFPPEARDPWWETSHPEPLYTAESAARAPNPQQGSCKFMATEDDEYMVRPHIRIHENEAKMMWDELEGDDVVPVEKLKPKESVNGSTDFLNKLAEKKLGALGRLRRQSGAFIGHQQKRRASSGSTPTSARKKRSMSSMFASDFHRSPPSRYLY</sequence>
<dbReference type="GO" id="GO:0005886">
    <property type="term" value="C:plasma membrane"/>
    <property type="evidence" value="ECO:0007669"/>
    <property type="project" value="UniProtKB-SubCell"/>
</dbReference>
<keyword evidence="6" id="KW-1003">Cell membrane</keyword>
<feature type="non-terminal residue" evidence="8">
    <location>
        <position position="484"/>
    </location>
</feature>
<keyword evidence="3 6" id="KW-1133">Transmembrane helix</keyword>
<accession>A0AA36GEV4</accession>
<keyword evidence="6" id="KW-0407">Ion channel</keyword>
<evidence type="ECO:0000256" key="4">
    <source>
        <dbReference type="ARBA" id="ARBA00023136"/>
    </source>
</evidence>
<dbReference type="GO" id="GO:0034707">
    <property type="term" value="C:chloride channel complex"/>
    <property type="evidence" value="ECO:0007669"/>
    <property type="project" value="UniProtKB-KW"/>
</dbReference>
<evidence type="ECO:0000313" key="9">
    <source>
        <dbReference type="Proteomes" id="UP001177023"/>
    </source>
</evidence>
<organism evidence="8 9">
    <name type="scientific">Mesorhabditis spiculigera</name>
    <dbReference type="NCBI Taxonomy" id="96644"/>
    <lineage>
        <taxon>Eukaryota</taxon>
        <taxon>Metazoa</taxon>
        <taxon>Ecdysozoa</taxon>
        <taxon>Nematoda</taxon>
        <taxon>Chromadorea</taxon>
        <taxon>Rhabditida</taxon>
        <taxon>Rhabditina</taxon>
        <taxon>Rhabditomorpha</taxon>
        <taxon>Rhabditoidea</taxon>
        <taxon>Rhabditidae</taxon>
        <taxon>Mesorhabditinae</taxon>
        <taxon>Mesorhabditis</taxon>
    </lineage>
</organism>
<reference evidence="8" key="1">
    <citation type="submission" date="2023-06" db="EMBL/GenBank/DDBJ databases">
        <authorList>
            <person name="Delattre M."/>
        </authorList>
    </citation>
    <scope>NUCLEOTIDE SEQUENCE</scope>
    <source>
        <strain evidence="8">AF72</strain>
    </source>
</reference>
<feature type="transmembrane region" description="Helical" evidence="6">
    <location>
        <begin position="28"/>
        <end position="46"/>
    </location>
</feature>
<keyword evidence="6" id="KW-0406">Ion transport</keyword>
<name>A0AA36GEV4_9BILA</name>
<dbReference type="Pfam" id="PF01062">
    <property type="entry name" value="Bestrophin"/>
    <property type="match status" value="1"/>
</dbReference>
<keyword evidence="6" id="KW-0813">Transport</keyword>
<dbReference type="Proteomes" id="UP001177023">
    <property type="component" value="Unassembled WGS sequence"/>
</dbReference>
<evidence type="ECO:0000256" key="3">
    <source>
        <dbReference type="ARBA" id="ARBA00022989"/>
    </source>
</evidence>
<dbReference type="EMBL" id="CATQJA010002706">
    <property type="protein sequence ID" value="CAJ0585783.1"/>
    <property type="molecule type" value="Genomic_DNA"/>
</dbReference>
<evidence type="ECO:0000313" key="8">
    <source>
        <dbReference type="EMBL" id="CAJ0585783.1"/>
    </source>
</evidence>
<evidence type="ECO:0000256" key="7">
    <source>
        <dbReference type="SAM" id="MobiDB-lite"/>
    </source>
</evidence>
<comment type="caution">
    <text evidence="8">The sequence shown here is derived from an EMBL/GenBank/DDBJ whole genome shotgun (WGS) entry which is preliminary data.</text>
</comment>
<keyword evidence="6" id="KW-0869">Chloride channel</keyword>
<dbReference type="PANTHER" id="PTHR10736:SF33">
    <property type="entry name" value="BESTROPHIN HOMOLOG"/>
    <property type="match status" value="1"/>
</dbReference>
<evidence type="ECO:0000256" key="6">
    <source>
        <dbReference type="RuleBase" id="RU363126"/>
    </source>
</evidence>
<comment type="similarity">
    <text evidence="5 6">Belongs to the anion channel-forming bestrophin (TC 1.A.46) family. Calcium-sensitive chloride channel subfamily.</text>
</comment>
<proteinExistence type="inferred from homology"/>